<keyword evidence="2" id="KW-1185">Reference proteome</keyword>
<dbReference type="InterPro" id="IPR019538">
    <property type="entry name" value="PSMD5"/>
</dbReference>
<dbReference type="SUPFAM" id="SSF48371">
    <property type="entry name" value="ARM repeat"/>
    <property type="match status" value="1"/>
</dbReference>
<proteinExistence type="predicted"/>
<gene>
    <name evidence="1" type="ORF">Poli38472_002087</name>
</gene>
<dbReference type="Pfam" id="PF10508">
    <property type="entry name" value="Proteasom_PSMB"/>
    <property type="match status" value="1"/>
</dbReference>
<organism evidence="1 2">
    <name type="scientific">Pythium oligandrum</name>
    <name type="common">Mycoparasitic fungus</name>
    <dbReference type="NCBI Taxonomy" id="41045"/>
    <lineage>
        <taxon>Eukaryota</taxon>
        <taxon>Sar</taxon>
        <taxon>Stramenopiles</taxon>
        <taxon>Oomycota</taxon>
        <taxon>Peronosporomycetes</taxon>
        <taxon>Pythiales</taxon>
        <taxon>Pythiaceae</taxon>
        <taxon>Pythium</taxon>
    </lineage>
</organism>
<dbReference type="Gene3D" id="1.25.10.10">
    <property type="entry name" value="Leucine-rich Repeat Variant"/>
    <property type="match status" value="2"/>
</dbReference>
<accession>A0A8K1CI10</accession>
<dbReference type="EMBL" id="SPLM01000072">
    <property type="protein sequence ID" value="TMW63146.1"/>
    <property type="molecule type" value="Genomic_DNA"/>
</dbReference>
<dbReference type="InterPro" id="IPR011989">
    <property type="entry name" value="ARM-like"/>
</dbReference>
<protein>
    <recommendedName>
        <fullName evidence="3">26S proteasome non-ATPase regulatory subunit 5</fullName>
    </recommendedName>
</protein>
<dbReference type="InterPro" id="IPR016024">
    <property type="entry name" value="ARM-type_fold"/>
</dbReference>
<comment type="caution">
    <text evidence="1">The sequence shown here is derived from an EMBL/GenBank/DDBJ whole genome shotgun (WGS) entry which is preliminary data.</text>
</comment>
<evidence type="ECO:0008006" key="3">
    <source>
        <dbReference type="Google" id="ProtNLM"/>
    </source>
</evidence>
<dbReference type="AlphaFoldDB" id="A0A8K1CI10"/>
<dbReference type="OrthoDB" id="10250600at2759"/>
<dbReference type="PANTHER" id="PTHR13554:SF10">
    <property type="entry name" value="26S PROTEASOME NON-ATPASE REGULATORY SUBUNIT 5"/>
    <property type="match status" value="1"/>
</dbReference>
<evidence type="ECO:0000313" key="1">
    <source>
        <dbReference type="EMBL" id="TMW63146.1"/>
    </source>
</evidence>
<dbReference type="Proteomes" id="UP000794436">
    <property type="component" value="Unassembled WGS sequence"/>
</dbReference>
<reference evidence="1" key="1">
    <citation type="submission" date="2019-03" db="EMBL/GenBank/DDBJ databases">
        <title>Long read genome sequence of the mycoparasitic Pythium oligandrum ATCC 38472 isolated from sugarbeet rhizosphere.</title>
        <authorList>
            <person name="Gaulin E."/>
        </authorList>
    </citation>
    <scope>NUCLEOTIDE SEQUENCE</scope>
    <source>
        <strain evidence="1">ATCC 38472_TT</strain>
    </source>
</reference>
<sequence>MEPTALWIEVERFQEARLATTAGVYTAAQEHAMVQQFLSKVPLEALFQLLQSASDADDQQKVKVVCTCLDRVLSSDGAEGMFFQPEMLPFILAGLRHDERRARVLTVNQLIAHLQKKPTVEQASALANPLVLDEVCSVMADEEVEVASKASIVLDKLASLEGGDLYKPVIDALKTITRSSDMAESSVEYMRYLEALANICEQKEQHMHYAISTHAAEVIINCFKSNDALFLMNVLDLIPKLCQTQTGIQYIFESGTLQSLLGMTQDPLIGDSALRLIGEISATAAKLNVESWNWNDPMLTKAFLSTIESKIESTDAMQQIAAMDAIAAFASTSEKELNLLLQHQQLFKRLVQLGGSTKGPVKVNCFHAVARILGVRTRLNVAPEHVPAENASLWALNERLFQAIGQEARRQSTMPLLMDNLRQPFDEIRNAVYTLLRAVAAQNNEWGLRALLSYGGFFEFLLDRTTEPTKETREWKFAVVDAVLASPFQTLLDATVLLQLQEHLRQGPYVGKSVTELEMEAA</sequence>
<dbReference type="PANTHER" id="PTHR13554">
    <property type="entry name" value="26S PROTEASOME NON-ATPASE REGULATORY SUBUNIT 5-RELATED"/>
    <property type="match status" value="1"/>
</dbReference>
<dbReference type="GO" id="GO:0043248">
    <property type="term" value="P:proteasome assembly"/>
    <property type="evidence" value="ECO:0007669"/>
    <property type="project" value="InterPro"/>
</dbReference>
<name>A0A8K1CI10_PYTOL</name>
<evidence type="ECO:0000313" key="2">
    <source>
        <dbReference type="Proteomes" id="UP000794436"/>
    </source>
</evidence>
<dbReference type="GO" id="GO:0005829">
    <property type="term" value="C:cytosol"/>
    <property type="evidence" value="ECO:0007669"/>
    <property type="project" value="TreeGrafter"/>
</dbReference>